<proteinExistence type="inferred from homology"/>
<feature type="non-terminal residue" evidence="9">
    <location>
        <position position="1"/>
    </location>
</feature>
<evidence type="ECO:0000313" key="9">
    <source>
        <dbReference type="EMBL" id="KKK50571.1"/>
    </source>
</evidence>
<name>A0A0F8YRC5_9ZZZZ</name>
<dbReference type="CDD" id="cd03487">
    <property type="entry name" value="RT_Bac_retron_II"/>
    <property type="match status" value="1"/>
</dbReference>
<dbReference type="SUPFAM" id="SSF56672">
    <property type="entry name" value="DNA/RNA polymerases"/>
    <property type="match status" value="1"/>
</dbReference>
<dbReference type="PROSITE" id="PS50878">
    <property type="entry name" value="RT_POL"/>
    <property type="match status" value="1"/>
</dbReference>
<keyword evidence="1" id="KW-0808">Transferase</keyword>
<comment type="catalytic activity">
    <reaction evidence="7">
        <text>DNA(n) + a 2'-deoxyribonucleoside 5'-triphosphate = DNA(n+1) + diphosphate</text>
        <dbReference type="Rhea" id="RHEA:22508"/>
        <dbReference type="Rhea" id="RHEA-COMP:17339"/>
        <dbReference type="Rhea" id="RHEA-COMP:17340"/>
        <dbReference type="ChEBI" id="CHEBI:33019"/>
        <dbReference type="ChEBI" id="CHEBI:61560"/>
        <dbReference type="ChEBI" id="CHEBI:173112"/>
        <dbReference type="EC" id="2.7.7.49"/>
    </reaction>
</comment>
<dbReference type="InterPro" id="IPR000477">
    <property type="entry name" value="RT_dom"/>
</dbReference>
<dbReference type="InterPro" id="IPR000123">
    <property type="entry name" value="Reverse_transcriptase_msDNA"/>
</dbReference>
<sequence>RLGVPLMELESVDTSYQEFNVPKRSGGTRRIAAPNPKLKALQRRINRRLLGRLGVHPCATGFRGGCSIVTNAVGHAGRAVVLKMDIEDFFGSTAAKRVEKYFRAIGWAKDAARGLTRLTTHDGALPQGAPTSPTLSNLLNYQLDARLVGVAGAVMTSDRQPASVPPGGVGIFYTRYADDLTFSFDADEHDAVEAVIWLTKRIVADYGYRLHQKRKLTIRRRHQSQRVTGLVVNHRPALPRKTRRWLRAVRHHVATGREASLTAQQLAGWDALEHMIQAQSGTQ</sequence>
<evidence type="ECO:0000256" key="1">
    <source>
        <dbReference type="ARBA" id="ARBA00022679"/>
    </source>
</evidence>
<comment type="caution">
    <text evidence="9">The sequence shown here is derived from an EMBL/GenBank/DDBJ whole genome shotgun (WGS) entry which is preliminary data.</text>
</comment>
<dbReference type="InterPro" id="IPR043502">
    <property type="entry name" value="DNA/RNA_pol_sf"/>
</dbReference>
<evidence type="ECO:0000259" key="8">
    <source>
        <dbReference type="PROSITE" id="PS50878"/>
    </source>
</evidence>
<keyword evidence="5" id="KW-0051">Antiviral defense</keyword>
<protein>
    <recommendedName>
        <fullName evidence="8">Reverse transcriptase domain-containing protein</fullName>
    </recommendedName>
</protein>
<evidence type="ECO:0000256" key="7">
    <source>
        <dbReference type="ARBA" id="ARBA00048173"/>
    </source>
</evidence>
<comment type="similarity">
    <text evidence="6">Belongs to the bacterial reverse transcriptase family.</text>
</comment>
<dbReference type="PANTHER" id="PTHR34047:SF7">
    <property type="entry name" value="RNA-DIRECTED DNA POLYMERASE"/>
    <property type="match status" value="1"/>
</dbReference>
<dbReference type="PANTHER" id="PTHR34047">
    <property type="entry name" value="NUCLEAR INTRON MATURASE 1, MITOCHONDRIAL-RELATED"/>
    <property type="match status" value="1"/>
</dbReference>
<dbReference type="GO" id="GO:0003964">
    <property type="term" value="F:RNA-directed DNA polymerase activity"/>
    <property type="evidence" value="ECO:0007669"/>
    <property type="project" value="UniProtKB-EC"/>
</dbReference>
<keyword evidence="2" id="KW-0548">Nucleotidyltransferase</keyword>
<evidence type="ECO:0000256" key="5">
    <source>
        <dbReference type="ARBA" id="ARBA00023118"/>
    </source>
</evidence>
<evidence type="ECO:0000256" key="4">
    <source>
        <dbReference type="ARBA" id="ARBA00022842"/>
    </source>
</evidence>
<dbReference type="InterPro" id="IPR051083">
    <property type="entry name" value="GrpII_Intron_Splice-Mob/Def"/>
</dbReference>
<evidence type="ECO:0000256" key="6">
    <source>
        <dbReference type="ARBA" id="ARBA00034120"/>
    </source>
</evidence>
<dbReference type="GO" id="GO:0046872">
    <property type="term" value="F:metal ion binding"/>
    <property type="evidence" value="ECO:0007669"/>
    <property type="project" value="UniProtKB-KW"/>
</dbReference>
<keyword evidence="3" id="KW-0479">Metal-binding</keyword>
<dbReference type="GO" id="GO:0003723">
    <property type="term" value="F:RNA binding"/>
    <property type="evidence" value="ECO:0007669"/>
    <property type="project" value="InterPro"/>
</dbReference>
<feature type="domain" description="Reverse transcriptase" evidence="8">
    <location>
        <begin position="2"/>
        <end position="232"/>
    </location>
</feature>
<organism evidence="9">
    <name type="scientific">marine sediment metagenome</name>
    <dbReference type="NCBI Taxonomy" id="412755"/>
    <lineage>
        <taxon>unclassified sequences</taxon>
        <taxon>metagenomes</taxon>
        <taxon>ecological metagenomes</taxon>
    </lineage>
</organism>
<accession>A0A0F8YRC5</accession>
<dbReference type="EMBL" id="LAZR01067953">
    <property type="protein sequence ID" value="KKK50571.1"/>
    <property type="molecule type" value="Genomic_DNA"/>
</dbReference>
<gene>
    <name evidence="9" type="ORF">LCGC14_3123690</name>
</gene>
<dbReference type="AlphaFoldDB" id="A0A0F8YRC5"/>
<dbReference type="PRINTS" id="PR00866">
    <property type="entry name" value="RNADNAPOLMS"/>
</dbReference>
<reference evidence="9" key="1">
    <citation type="journal article" date="2015" name="Nature">
        <title>Complex archaea that bridge the gap between prokaryotes and eukaryotes.</title>
        <authorList>
            <person name="Spang A."/>
            <person name="Saw J.H."/>
            <person name="Jorgensen S.L."/>
            <person name="Zaremba-Niedzwiedzka K."/>
            <person name="Martijn J."/>
            <person name="Lind A.E."/>
            <person name="van Eijk R."/>
            <person name="Schleper C."/>
            <person name="Guy L."/>
            <person name="Ettema T.J."/>
        </authorList>
    </citation>
    <scope>NUCLEOTIDE SEQUENCE</scope>
</reference>
<dbReference type="Pfam" id="PF00078">
    <property type="entry name" value="RVT_1"/>
    <property type="match status" value="1"/>
</dbReference>
<dbReference type="GO" id="GO:0051607">
    <property type="term" value="P:defense response to virus"/>
    <property type="evidence" value="ECO:0007669"/>
    <property type="project" value="UniProtKB-KW"/>
</dbReference>
<evidence type="ECO:0000256" key="3">
    <source>
        <dbReference type="ARBA" id="ARBA00022723"/>
    </source>
</evidence>
<keyword evidence="4" id="KW-0460">Magnesium</keyword>
<evidence type="ECO:0000256" key="2">
    <source>
        <dbReference type="ARBA" id="ARBA00022695"/>
    </source>
</evidence>